<dbReference type="InterPro" id="IPR029045">
    <property type="entry name" value="ClpP/crotonase-like_dom_sf"/>
</dbReference>
<dbReference type="InterPro" id="IPR005151">
    <property type="entry name" value="Tail-specific_protease"/>
</dbReference>
<reference evidence="2 3" key="1">
    <citation type="submission" date="2018-03" db="EMBL/GenBank/DDBJ databases">
        <title>Adhaeribacter sp. HMF7605 Genome sequencing and assembly.</title>
        <authorList>
            <person name="Kang H."/>
            <person name="Kang J."/>
            <person name="Cha I."/>
            <person name="Kim H."/>
            <person name="Joh K."/>
        </authorList>
    </citation>
    <scope>NUCLEOTIDE SEQUENCE [LARGE SCALE GENOMIC DNA]</scope>
    <source>
        <strain evidence="2 3">HMF7605</strain>
    </source>
</reference>
<organism evidence="2 3">
    <name type="scientific">Adhaeribacter arboris</name>
    <dbReference type="NCBI Taxonomy" id="2072846"/>
    <lineage>
        <taxon>Bacteria</taxon>
        <taxon>Pseudomonadati</taxon>
        <taxon>Bacteroidota</taxon>
        <taxon>Cytophagia</taxon>
        <taxon>Cytophagales</taxon>
        <taxon>Hymenobacteraceae</taxon>
        <taxon>Adhaeribacter</taxon>
    </lineage>
</organism>
<protein>
    <recommendedName>
        <fullName evidence="1">Tail specific protease domain-containing protein</fullName>
    </recommendedName>
</protein>
<gene>
    <name evidence="2" type="ORF">AHMF7605_26115</name>
</gene>
<dbReference type="PANTHER" id="PTHR32060:SF22">
    <property type="entry name" value="CARBOXYL-TERMINAL-PROCESSING PEPTIDASE 3, CHLOROPLASTIC"/>
    <property type="match status" value="1"/>
</dbReference>
<evidence type="ECO:0000313" key="3">
    <source>
        <dbReference type="Proteomes" id="UP000240357"/>
    </source>
</evidence>
<accession>A0A2T2YMJ1</accession>
<feature type="domain" description="Tail specific protease" evidence="1">
    <location>
        <begin position="242"/>
        <end position="463"/>
    </location>
</feature>
<name>A0A2T2YMJ1_9BACT</name>
<dbReference type="GO" id="GO:0004175">
    <property type="term" value="F:endopeptidase activity"/>
    <property type="evidence" value="ECO:0007669"/>
    <property type="project" value="TreeGrafter"/>
</dbReference>
<dbReference type="AlphaFoldDB" id="A0A2T2YMJ1"/>
<comment type="caution">
    <text evidence="2">The sequence shown here is derived from an EMBL/GenBank/DDBJ whole genome shotgun (WGS) entry which is preliminary data.</text>
</comment>
<dbReference type="EMBL" id="PYFT01000001">
    <property type="protein sequence ID" value="PSR56721.1"/>
    <property type="molecule type" value="Genomic_DNA"/>
</dbReference>
<dbReference type="OrthoDB" id="5480566at2"/>
<dbReference type="PANTHER" id="PTHR32060">
    <property type="entry name" value="TAIL-SPECIFIC PROTEASE"/>
    <property type="match status" value="1"/>
</dbReference>
<dbReference type="GO" id="GO:0008236">
    <property type="term" value="F:serine-type peptidase activity"/>
    <property type="evidence" value="ECO:0007669"/>
    <property type="project" value="InterPro"/>
</dbReference>
<dbReference type="Gene3D" id="3.90.226.10">
    <property type="entry name" value="2-enoyl-CoA Hydratase, Chain A, domain 1"/>
    <property type="match status" value="1"/>
</dbReference>
<dbReference type="SUPFAM" id="SSF52096">
    <property type="entry name" value="ClpP/crotonase"/>
    <property type="match status" value="1"/>
</dbReference>
<evidence type="ECO:0000259" key="1">
    <source>
        <dbReference type="SMART" id="SM00245"/>
    </source>
</evidence>
<keyword evidence="3" id="KW-1185">Reference proteome</keyword>
<evidence type="ECO:0000313" key="2">
    <source>
        <dbReference type="EMBL" id="PSR56721.1"/>
    </source>
</evidence>
<dbReference type="RefSeq" id="WP_106932897.1">
    <property type="nucleotide sequence ID" value="NZ_PYFT01000001.1"/>
</dbReference>
<sequence>MLAAVLSVIWVMMLPQLPYRKLLLFGLFFWQLGCFSQSSNPALPLLPRAALRHDFDILRQTLQEAHPGFYWYSRKDSLDRFWDHQRTFINQDMTRLEFFKLLLPLIAQVKCVHTRLQLPANLITNPFTSLLPFDFLCQNGRLFIRRNWNGEAYVGAEVLAINHVETKHILRTLLGSIPADGDNETFKFQRLSQGAFREGYALFYGQPEHFTIQVRDSTQPQAYSFPVQALSPKRLVANQTYPSPFLLHFRQNTAVLAVNTFEGNTAQFQDSVATLFQKIQAKGAKHLIMDLRQNGGGANDNVSTLYSYIAAAPFRHLRKAERNATELTYRQFIANAESFRKRTDIPVSEGKYLVNDQYAGTSWKKPADQTGFRGDVVLLIFGQTTSAAAEFAALAHYLKRATIVGEETGGGYYGATGGSYLTLKLPHSGLEVRIPTIRIFMAVAEDYEHQPKGRGTLPDYPVEPTIAEVLSGKDIPLEKALNLLHP</sequence>
<dbReference type="GO" id="GO:0006508">
    <property type="term" value="P:proteolysis"/>
    <property type="evidence" value="ECO:0007669"/>
    <property type="project" value="InterPro"/>
</dbReference>
<dbReference type="Pfam" id="PF03572">
    <property type="entry name" value="Peptidase_S41"/>
    <property type="match status" value="1"/>
</dbReference>
<dbReference type="SMART" id="SM00245">
    <property type="entry name" value="TSPc"/>
    <property type="match status" value="1"/>
</dbReference>
<proteinExistence type="predicted"/>
<dbReference type="Proteomes" id="UP000240357">
    <property type="component" value="Unassembled WGS sequence"/>
</dbReference>